<keyword evidence="6" id="KW-1185">Reference proteome</keyword>
<dbReference type="OrthoDB" id="1733656at2759"/>
<organism evidence="5 6">
    <name type="scientific">Chiloscyllium punctatum</name>
    <name type="common">Brownbanded bambooshark</name>
    <name type="synonym">Hemiscyllium punctatum</name>
    <dbReference type="NCBI Taxonomy" id="137246"/>
    <lineage>
        <taxon>Eukaryota</taxon>
        <taxon>Metazoa</taxon>
        <taxon>Chordata</taxon>
        <taxon>Craniata</taxon>
        <taxon>Vertebrata</taxon>
        <taxon>Chondrichthyes</taxon>
        <taxon>Elasmobranchii</taxon>
        <taxon>Galeomorphii</taxon>
        <taxon>Galeoidea</taxon>
        <taxon>Orectolobiformes</taxon>
        <taxon>Hemiscylliidae</taxon>
        <taxon>Chiloscyllium</taxon>
    </lineage>
</organism>
<dbReference type="FunFam" id="3.40.1490.10:FF:000002">
    <property type="entry name" value="Peptidyl-tRNA hydrolase 2, mitochondrial"/>
    <property type="match status" value="1"/>
</dbReference>
<comment type="caution">
    <text evidence="5">The sequence shown here is derived from an EMBL/GenBank/DDBJ whole genome shotgun (WGS) entry which is preliminary data.</text>
</comment>
<comment type="catalytic activity">
    <reaction evidence="4">
        <text>an N-acyl-L-alpha-aminoacyl-tRNA + H2O = an N-acyl-L-amino acid + a tRNA + H(+)</text>
        <dbReference type="Rhea" id="RHEA:54448"/>
        <dbReference type="Rhea" id="RHEA-COMP:10123"/>
        <dbReference type="Rhea" id="RHEA-COMP:13883"/>
        <dbReference type="ChEBI" id="CHEBI:15377"/>
        <dbReference type="ChEBI" id="CHEBI:15378"/>
        <dbReference type="ChEBI" id="CHEBI:59874"/>
        <dbReference type="ChEBI" id="CHEBI:78442"/>
        <dbReference type="ChEBI" id="CHEBI:138191"/>
        <dbReference type="EC" id="3.1.1.29"/>
    </reaction>
</comment>
<dbReference type="NCBIfam" id="TIGR00283">
    <property type="entry name" value="arch_pth2"/>
    <property type="match status" value="1"/>
</dbReference>
<evidence type="ECO:0000313" key="6">
    <source>
        <dbReference type="Proteomes" id="UP000287033"/>
    </source>
</evidence>
<proteinExistence type="inferred from homology"/>
<dbReference type="OMA" id="ITSNNEC"/>
<dbReference type="InterPro" id="IPR023476">
    <property type="entry name" value="Pep_tRNA_hydro_II_dom_sf"/>
</dbReference>
<dbReference type="EC" id="3.1.1.29" evidence="1"/>
<evidence type="ECO:0000256" key="1">
    <source>
        <dbReference type="ARBA" id="ARBA00013260"/>
    </source>
</evidence>
<dbReference type="PANTHER" id="PTHR12649:SF29">
    <property type="entry name" value="AMINOACYL-TRNA HYDROLASE"/>
    <property type="match status" value="1"/>
</dbReference>
<dbReference type="EMBL" id="BEZZ01000285">
    <property type="protein sequence ID" value="GCC30135.1"/>
    <property type="molecule type" value="Genomic_DNA"/>
</dbReference>
<dbReference type="Pfam" id="PF01981">
    <property type="entry name" value="PTH2"/>
    <property type="match status" value="1"/>
</dbReference>
<dbReference type="InterPro" id="IPR002833">
    <property type="entry name" value="PTH2"/>
</dbReference>
<evidence type="ECO:0000256" key="2">
    <source>
        <dbReference type="ARBA" id="ARBA00022801"/>
    </source>
</evidence>
<reference evidence="5 6" key="1">
    <citation type="journal article" date="2018" name="Nat. Ecol. Evol.">
        <title>Shark genomes provide insights into elasmobranch evolution and the origin of vertebrates.</title>
        <authorList>
            <person name="Hara Y"/>
            <person name="Yamaguchi K"/>
            <person name="Onimaru K"/>
            <person name="Kadota M"/>
            <person name="Koyanagi M"/>
            <person name="Keeley SD"/>
            <person name="Tatsumi K"/>
            <person name="Tanaka K"/>
            <person name="Motone F"/>
            <person name="Kageyama Y"/>
            <person name="Nozu R"/>
            <person name="Adachi N"/>
            <person name="Nishimura O"/>
            <person name="Nakagawa R"/>
            <person name="Tanegashima C"/>
            <person name="Kiyatake I"/>
            <person name="Matsumoto R"/>
            <person name="Murakumo K"/>
            <person name="Nishida K"/>
            <person name="Terakita A"/>
            <person name="Kuratani S"/>
            <person name="Sato K"/>
            <person name="Hyodo S Kuraku.S."/>
        </authorList>
    </citation>
    <scope>NUCLEOTIDE SEQUENCE [LARGE SCALE GENOMIC DNA]</scope>
</reference>
<dbReference type="SUPFAM" id="SSF102462">
    <property type="entry name" value="Peptidyl-tRNA hydrolase II"/>
    <property type="match status" value="1"/>
</dbReference>
<protein>
    <recommendedName>
        <fullName evidence="1">peptidyl-tRNA hydrolase</fullName>
        <ecNumber evidence="1">3.1.1.29</ecNumber>
    </recommendedName>
</protein>
<sequence>MELGISEDKAKEALIKTGNQSSDSAALFYFSELEMFSGYEVGGSESDVYKMVFVVNMELSMGIGKVAAQVAHAAVGLYQVMLEESGNLRQMLTTWDNDGGKKIVLKGHSTEHILDLQAQACQLKLPNFLVQDAGKTQIAAGSRTVLAIMGEENLVNQVTGSLQLL</sequence>
<evidence type="ECO:0000313" key="5">
    <source>
        <dbReference type="EMBL" id="GCC30135.1"/>
    </source>
</evidence>
<accession>A0A401SIF8</accession>
<evidence type="ECO:0000256" key="3">
    <source>
        <dbReference type="ARBA" id="ARBA00038050"/>
    </source>
</evidence>
<dbReference type="PANTHER" id="PTHR12649">
    <property type="entry name" value="PEPTIDYL-TRNA HYDROLASE 2"/>
    <property type="match status" value="1"/>
</dbReference>
<dbReference type="GO" id="GO:0005829">
    <property type="term" value="C:cytosol"/>
    <property type="evidence" value="ECO:0007669"/>
    <property type="project" value="TreeGrafter"/>
</dbReference>
<dbReference type="STRING" id="137246.A0A401SIF8"/>
<name>A0A401SIF8_CHIPU</name>
<gene>
    <name evidence="5" type="ORF">chiPu_0008582</name>
</gene>
<dbReference type="GO" id="GO:0004045">
    <property type="term" value="F:peptidyl-tRNA hydrolase activity"/>
    <property type="evidence" value="ECO:0007669"/>
    <property type="project" value="UniProtKB-EC"/>
</dbReference>
<dbReference type="Proteomes" id="UP000287033">
    <property type="component" value="Unassembled WGS sequence"/>
</dbReference>
<dbReference type="AlphaFoldDB" id="A0A401SIF8"/>
<comment type="similarity">
    <text evidence="3">Belongs to the PTH2 family.</text>
</comment>
<dbReference type="Gene3D" id="3.40.1490.10">
    <property type="entry name" value="Bit1"/>
    <property type="match status" value="1"/>
</dbReference>
<keyword evidence="2" id="KW-0378">Hydrolase</keyword>
<evidence type="ECO:0000256" key="4">
    <source>
        <dbReference type="ARBA" id="ARBA00048707"/>
    </source>
</evidence>